<evidence type="ECO:0000256" key="3">
    <source>
        <dbReference type="ARBA" id="ARBA00022692"/>
    </source>
</evidence>
<reference evidence="8" key="1">
    <citation type="journal article" date="2019" name="Int. J. Syst. Evol. Microbiol.">
        <title>The Global Catalogue of Microorganisms (GCM) 10K type strain sequencing project: providing services to taxonomists for standard genome sequencing and annotation.</title>
        <authorList>
            <consortium name="The Broad Institute Genomics Platform"/>
            <consortium name="The Broad Institute Genome Sequencing Center for Infectious Disease"/>
            <person name="Wu L."/>
            <person name="Ma J."/>
        </authorList>
    </citation>
    <scope>NUCLEOTIDE SEQUENCE [LARGE SCALE GENOMIC DNA]</scope>
    <source>
        <strain evidence="8">CGMCC 1.15407</strain>
    </source>
</reference>
<evidence type="ECO:0000256" key="4">
    <source>
        <dbReference type="ARBA" id="ARBA00022989"/>
    </source>
</evidence>
<dbReference type="PANTHER" id="PTHR30250:SF26">
    <property type="entry name" value="PSMA PROTEIN"/>
    <property type="match status" value="1"/>
</dbReference>
<feature type="transmembrane region" description="Helical" evidence="6">
    <location>
        <begin position="90"/>
        <end position="115"/>
    </location>
</feature>
<comment type="subcellular location">
    <subcellularLocation>
        <location evidence="1">Cell membrane</location>
        <topology evidence="1">Multi-pass membrane protein</topology>
    </subcellularLocation>
</comment>
<feature type="transmembrane region" description="Helical" evidence="6">
    <location>
        <begin position="6"/>
        <end position="30"/>
    </location>
</feature>
<name>A0ABQ1V8U9_9BACT</name>
<evidence type="ECO:0000256" key="2">
    <source>
        <dbReference type="ARBA" id="ARBA00022475"/>
    </source>
</evidence>
<feature type="transmembrane region" description="Helical" evidence="6">
    <location>
        <begin position="50"/>
        <end position="70"/>
    </location>
</feature>
<dbReference type="InterPro" id="IPR050833">
    <property type="entry name" value="Poly_Biosynth_Transport"/>
</dbReference>
<feature type="transmembrane region" description="Helical" evidence="6">
    <location>
        <begin position="430"/>
        <end position="453"/>
    </location>
</feature>
<feature type="transmembrane region" description="Helical" evidence="6">
    <location>
        <begin position="127"/>
        <end position="144"/>
    </location>
</feature>
<gene>
    <name evidence="7" type="primary">epsK</name>
    <name evidence="7" type="ORF">GCM10011339_36660</name>
</gene>
<organism evidence="7 8">
    <name type="scientific">Echinicola rosea</name>
    <dbReference type="NCBI Taxonomy" id="1807691"/>
    <lineage>
        <taxon>Bacteria</taxon>
        <taxon>Pseudomonadati</taxon>
        <taxon>Bacteroidota</taxon>
        <taxon>Cytophagia</taxon>
        <taxon>Cytophagales</taxon>
        <taxon>Cyclobacteriaceae</taxon>
        <taxon>Echinicola</taxon>
    </lineage>
</organism>
<keyword evidence="5 6" id="KW-0472">Membrane</keyword>
<dbReference type="Proteomes" id="UP000647339">
    <property type="component" value="Unassembled WGS sequence"/>
</dbReference>
<protein>
    <submittedName>
        <fullName evidence="7">Membrane protein EpsK</fullName>
    </submittedName>
</protein>
<feature type="transmembrane region" description="Helical" evidence="6">
    <location>
        <begin position="237"/>
        <end position="256"/>
    </location>
</feature>
<feature type="transmembrane region" description="Helical" evidence="6">
    <location>
        <begin position="404"/>
        <end position="424"/>
    </location>
</feature>
<keyword evidence="3 6" id="KW-0812">Transmembrane</keyword>
<feature type="transmembrane region" description="Helical" evidence="6">
    <location>
        <begin position="340"/>
        <end position="358"/>
    </location>
</feature>
<keyword evidence="4 6" id="KW-1133">Transmembrane helix</keyword>
<evidence type="ECO:0000256" key="5">
    <source>
        <dbReference type="ARBA" id="ARBA00023136"/>
    </source>
</evidence>
<feature type="transmembrane region" description="Helical" evidence="6">
    <location>
        <begin position="276"/>
        <end position="300"/>
    </location>
</feature>
<proteinExistence type="predicted"/>
<dbReference type="PANTHER" id="PTHR30250">
    <property type="entry name" value="PST FAMILY PREDICTED COLANIC ACID TRANSPORTER"/>
    <property type="match status" value="1"/>
</dbReference>
<keyword evidence="8" id="KW-1185">Reference proteome</keyword>
<dbReference type="EMBL" id="BMIU01000022">
    <property type="protein sequence ID" value="GGF44811.1"/>
    <property type="molecule type" value="Genomic_DNA"/>
</dbReference>
<feature type="transmembrane region" description="Helical" evidence="6">
    <location>
        <begin position="306"/>
        <end position="328"/>
    </location>
</feature>
<feature type="transmembrane region" description="Helical" evidence="6">
    <location>
        <begin position="150"/>
        <end position="171"/>
    </location>
</feature>
<feature type="transmembrane region" description="Helical" evidence="6">
    <location>
        <begin position="192"/>
        <end position="217"/>
    </location>
</feature>
<keyword evidence="2" id="KW-1003">Cell membrane</keyword>
<sequence length="477" mass="52821">MGPAAYGLVPLAMVFTEYISVITVSINGAITRFITIDIQKENWLSANKTFNTALFAMLAIILVQVPLLSYVTADVTSIFEVPEELVYDTYYLFAFTFLGYLISLLSSIFSTSMYAYNRLDLRKVVDLSRIVLRVVTIIICFTVFEPSLKFVGLANLIGALTAFIYAVSNWAKLTPQLRISIKDFRFPILKKLVSMGGWLIVNQIGFLLFLKVDIFVVNKFFGAEATGKYSAVLQWNVLIRTMAGVLSNLIGPMLLISFAKNKIDDVIRIAKMGVKFLAIGVGLMTGIICGFSDQLLSLWLGPEYAIYAGLMIIMLCHLVINLGVLPLFQINTSLNKVKIPGLFTGGFGILNLLLAIVFVKVFGFGFWGVALAGAIAVTAKNGIFTPIYASHILNISKTTFYKPLMEGLILFLFTYLISFITNSFVPISNWFMMTISGALVFVLVAISTWFVLLSETDKDMIGSTIVPKLEKITKKFS</sequence>
<comment type="caution">
    <text evidence="7">The sequence shown here is derived from an EMBL/GenBank/DDBJ whole genome shotgun (WGS) entry which is preliminary data.</text>
</comment>
<evidence type="ECO:0000313" key="8">
    <source>
        <dbReference type="Proteomes" id="UP000647339"/>
    </source>
</evidence>
<evidence type="ECO:0000256" key="1">
    <source>
        <dbReference type="ARBA" id="ARBA00004651"/>
    </source>
</evidence>
<evidence type="ECO:0000313" key="7">
    <source>
        <dbReference type="EMBL" id="GGF44811.1"/>
    </source>
</evidence>
<accession>A0ABQ1V8U9</accession>
<evidence type="ECO:0000256" key="6">
    <source>
        <dbReference type="SAM" id="Phobius"/>
    </source>
</evidence>